<protein>
    <submittedName>
        <fullName evidence="2">Uncharacterized protein</fullName>
    </submittedName>
</protein>
<feature type="region of interest" description="Disordered" evidence="1">
    <location>
        <begin position="29"/>
        <end position="48"/>
    </location>
</feature>
<proteinExistence type="predicted"/>
<dbReference type="Proteomes" id="UP000230407">
    <property type="component" value="Unassembled WGS sequence"/>
</dbReference>
<comment type="caution">
    <text evidence="2">The sequence shown here is derived from an EMBL/GenBank/DDBJ whole genome shotgun (WGS) entry which is preliminary data.</text>
</comment>
<dbReference type="AlphaFoldDB" id="A0A2M8LP93"/>
<dbReference type="EMBL" id="PGGW01000071">
    <property type="protein sequence ID" value="PJE93781.1"/>
    <property type="molecule type" value="Genomic_DNA"/>
</dbReference>
<sequence length="75" mass="8486">MHPFHPDAHLFVARSRSAELRHEADTWRLARTAGPRPAHGPRPRPRRTAVRRRIGWALVETGLRLVHSGRSATAP</sequence>
<reference evidence="2 3" key="1">
    <citation type="submission" date="2017-11" db="EMBL/GenBank/DDBJ databases">
        <title>Streptomyces carmine sp. nov., a novel actinomycete isolated from Sophora alopecuroides in Xinjiang, China.</title>
        <authorList>
            <person name="Wang Y."/>
            <person name="Luo X."/>
            <person name="Wan C."/>
            <person name="Zhang L."/>
        </authorList>
    </citation>
    <scope>NUCLEOTIDE SEQUENCE [LARGE SCALE GENOMIC DNA]</scope>
    <source>
        <strain evidence="2 3">TRM SA0054</strain>
    </source>
</reference>
<organism evidence="2 3">
    <name type="scientific">Streptomyces carminius</name>
    <dbReference type="NCBI Taxonomy" id="2665496"/>
    <lineage>
        <taxon>Bacteria</taxon>
        <taxon>Bacillati</taxon>
        <taxon>Actinomycetota</taxon>
        <taxon>Actinomycetes</taxon>
        <taxon>Kitasatosporales</taxon>
        <taxon>Streptomycetaceae</taxon>
        <taxon>Streptomyces</taxon>
    </lineage>
</organism>
<evidence type="ECO:0000313" key="3">
    <source>
        <dbReference type="Proteomes" id="UP000230407"/>
    </source>
</evidence>
<dbReference type="RefSeq" id="WP_100205451.1">
    <property type="nucleotide sequence ID" value="NZ_PGGW01000071.1"/>
</dbReference>
<accession>A0A2M8LP93</accession>
<keyword evidence="3" id="KW-1185">Reference proteome</keyword>
<gene>
    <name evidence="2" type="ORF">CUT44_31740</name>
</gene>
<feature type="compositionally biased region" description="Basic residues" evidence="1">
    <location>
        <begin position="39"/>
        <end position="48"/>
    </location>
</feature>
<evidence type="ECO:0000256" key="1">
    <source>
        <dbReference type="SAM" id="MobiDB-lite"/>
    </source>
</evidence>
<evidence type="ECO:0000313" key="2">
    <source>
        <dbReference type="EMBL" id="PJE93781.1"/>
    </source>
</evidence>
<name>A0A2M8LP93_9ACTN</name>